<dbReference type="InterPro" id="IPR015262">
    <property type="entry name" value="tRNA_Ile_lys_synt_subst-bd"/>
</dbReference>
<comment type="caution">
    <text evidence="10">The sequence shown here is derived from an EMBL/GenBank/DDBJ whole genome shotgun (WGS) entry which is preliminary data.</text>
</comment>
<dbReference type="Proteomes" id="UP001041814">
    <property type="component" value="Unassembled WGS sequence"/>
</dbReference>
<organism evidence="10 11">
    <name type="scientific">Rubrivivax gelatinosus</name>
    <name type="common">Rhodocyclus gelatinosus</name>
    <name type="synonym">Rhodopseudomonas gelatinosa</name>
    <dbReference type="NCBI Taxonomy" id="28068"/>
    <lineage>
        <taxon>Bacteria</taxon>
        <taxon>Pseudomonadati</taxon>
        <taxon>Pseudomonadota</taxon>
        <taxon>Betaproteobacteria</taxon>
        <taxon>Burkholderiales</taxon>
        <taxon>Sphaerotilaceae</taxon>
        <taxon>Rubrivivax</taxon>
    </lineage>
</organism>
<dbReference type="PANTHER" id="PTHR43033">
    <property type="entry name" value="TRNA(ILE)-LYSIDINE SYNTHASE-RELATED"/>
    <property type="match status" value="1"/>
</dbReference>
<feature type="binding site" evidence="8">
    <location>
        <begin position="10"/>
        <end position="15"/>
    </location>
    <ligand>
        <name>ATP</name>
        <dbReference type="ChEBI" id="CHEBI:30616"/>
    </ligand>
</feature>
<keyword evidence="6 8" id="KW-0067">ATP-binding</keyword>
<evidence type="ECO:0000256" key="7">
    <source>
        <dbReference type="ARBA" id="ARBA00048539"/>
    </source>
</evidence>
<reference evidence="10" key="1">
    <citation type="submission" date="2017-08" db="EMBL/GenBank/DDBJ databases">
        <authorList>
            <person name="Imhoff J.F."/>
            <person name="Rahn T."/>
            <person name="Kuenzel S."/>
            <person name="Neulinger S.C."/>
        </authorList>
    </citation>
    <scope>NUCLEOTIDE SEQUENCE</scope>
    <source>
        <strain evidence="10">IM 151</strain>
    </source>
</reference>
<protein>
    <recommendedName>
        <fullName evidence="8">tRNA(Ile)-lysidine synthase</fullName>
        <ecNumber evidence="8">6.3.4.19</ecNumber>
    </recommendedName>
    <alternativeName>
        <fullName evidence="8">tRNA(Ile)-2-lysyl-cytidine synthase</fullName>
    </alternativeName>
    <alternativeName>
        <fullName evidence="8">tRNA(Ile)-lysidine synthetase</fullName>
    </alternativeName>
</protein>
<dbReference type="RefSeq" id="WP_200379330.1">
    <property type="nucleotide sequence ID" value="NZ_NRRU01000067.1"/>
</dbReference>
<dbReference type="HAMAP" id="MF_01161">
    <property type="entry name" value="tRNA_Ile_lys_synt"/>
    <property type="match status" value="1"/>
</dbReference>
<comment type="similarity">
    <text evidence="8">Belongs to the tRNA(Ile)-lysidine synthase family.</text>
</comment>
<dbReference type="Gene3D" id="3.40.50.620">
    <property type="entry name" value="HUPs"/>
    <property type="match status" value="1"/>
</dbReference>
<evidence type="ECO:0000256" key="2">
    <source>
        <dbReference type="ARBA" id="ARBA00022490"/>
    </source>
</evidence>
<comment type="function">
    <text evidence="8">Ligates lysine onto the cytidine present at position 34 of the AUA codon-specific tRNA(Ile) that contains the anticodon CAU, in an ATP-dependent manner. Cytidine is converted to lysidine, thus changing the amino acid specificity of the tRNA from methionine to isoleucine.</text>
</comment>
<comment type="catalytic activity">
    <reaction evidence="7 8">
        <text>cytidine(34) in tRNA(Ile2) + L-lysine + ATP = lysidine(34) in tRNA(Ile2) + AMP + diphosphate + H(+)</text>
        <dbReference type="Rhea" id="RHEA:43744"/>
        <dbReference type="Rhea" id="RHEA-COMP:10625"/>
        <dbReference type="Rhea" id="RHEA-COMP:10670"/>
        <dbReference type="ChEBI" id="CHEBI:15378"/>
        <dbReference type="ChEBI" id="CHEBI:30616"/>
        <dbReference type="ChEBI" id="CHEBI:32551"/>
        <dbReference type="ChEBI" id="CHEBI:33019"/>
        <dbReference type="ChEBI" id="CHEBI:82748"/>
        <dbReference type="ChEBI" id="CHEBI:83665"/>
        <dbReference type="ChEBI" id="CHEBI:456215"/>
        <dbReference type="EC" id="6.3.4.19"/>
    </reaction>
</comment>
<evidence type="ECO:0000256" key="3">
    <source>
        <dbReference type="ARBA" id="ARBA00022598"/>
    </source>
</evidence>
<comment type="subcellular location">
    <subcellularLocation>
        <location evidence="1 8">Cytoplasm</location>
    </subcellularLocation>
</comment>
<dbReference type="EMBL" id="NRRU01000067">
    <property type="protein sequence ID" value="MBK1714420.1"/>
    <property type="molecule type" value="Genomic_DNA"/>
</dbReference>
<keyword evidence="2 8" id="KW-0963">Cytoplasm</keyword>
<dbReference type="NCBIfam" id="TIGR02432">
    <property type="entry name" value="lysidine_TilS_N"/>
    <property type="match status" value="1"/>
</dbReference>
<dbReference type="EC" id="6.3.4.19" evidence="8"/>
<dbReference type="InterPro" id="IPR012795">
    <property type="entry name" value="tRNA_Ile_lys_synt_N"/>
</dbReference>
<keyword evidence="11" id="KW-1185">Reference proteome</keyword>
<dbReference type="InterPro" id="IPR012796">
    <property type="entry name" value="Lysidine-tRNA-synth_C"/>
</dbReference>
<dbReference type="InterPro" id="IPR012094">
    <property type="entry name" value="tRNA_Ile_lys_synt"/>
</dbReference>
<evidence type="ECO:0000256" key="5">
    <source>
        <dbReference type="ARBA" id="ARBA00022741"/>
    </source>
</evidence>
<evidence type="ECO:0000256" key="8">
    <source>
        <dbReference type="HAMAP-Rule" id="MF_01161"/>
    </source>
</evidence>
<name>A0ABS1E0F5_RUBGE</name>
<dbReference type="InterPro" id="IPR014729">
    <property type="entry name" value="Rossmann-like_a/b/a_fold"/>
</dbReference>
<sequence>MPAAVAVAASGGRDSTALLHATARAARAHGIQVHALHVHHGLVPSADAWLEHLRTQCARWARAGLPLHFHATRLGGAPQRGDSIEAWARRERYAALAAMAHAAGCGLVLLAQHRRDQAETLLLQALRGGGLQALAAMPARAERDGIVWVRPWLEQPREAIEAYLRRHRLRWVDDESNDDGAYARNRLRHAVWPALVAAFPDAEAQLAAAARRSAEDVAALQAGVEADLATLGGEGGLDTAAWTELPAARRTAALRGWLRALLPLPVPDTLVRRLATELPGAQAARWPAPGGELRLHDGRLRFAASAPEIPPPGESTLDLAHAGCHHLPGWGGCLDVVAVGEGGVAAARLRRATLRPRRGGEQFQLGARTLPRCLKKQYQARRIPAWARGGPLVFGDGQLLFAPGLGLDARCIAPPGEPQFTLHWHTDGA</sequence>
<comment type="domain">
    <text evidence="8">The N-terminal region contains the highly conserved SGGXDS motif, predicted to be a P-loop motif involved in ATP binding.</text>
</comment>
<keyword evidence="4 8" id="KW-0819">tRNA processing</keyword>
<dbReference type="Pfam" id="PF01171">
    <property type="entry name" value="ATP_bind_3"/>
    <property type="match status" value="1"/>
</dbReference>
<dbReference type="SMART" id="SM00977">
    <property type="entry name" value="TilS_C"/>
    <property type="match status" value="1"/>
</dbReference>
<evidence type="ECO:0000256" key="4">
    <source>
        <dbReference type="ARBA" id="ARBA00022694"/>
    </source>
</evidence>
<dbReference type="SUPFAM" id="SSF56037">
    <property type="entry name" value="PheT/TilS domain"/>
    <property type="match status" value="1"/>
</dbReference>
<keyword evidence="5 8" id="KW-0547">Nucleotide-binding</keyword>
<dbReference type="Pfam" id="PF11734">
    <property type="entry name" value="TilS_C"/>
    <property type="match status" value="1"/>
</dbReference>
<proteinExistence type="inferred from homology"/>
<dbReference type="Pfam" id="PF09179">
    <property type="entry name" value="TilS"/>
    <property type="match status" value="1"/>
</dbReference>
<dbReference type="SUPFAM" id="SSF52402">
    <property type="entry name" value="Adenine nucleotide alpha hydrolases-like"/>
    <property type="match status" value="1"/>
</dbReference>
<gene>
    <name evidence="8 10" type="primary">tilS</name>
    <name evidence="10" type="ORF">CKO43_16740</name>
</gene>
<dbReference type="InterPro" id="IPR011063">
    <property type="entry name" value="TilS/TtcA_N"/>
</dbReference>
<accession>A0ABS1E0F5</accession>
<dbReference type="CDD" id="cd01992">
    <property type="entry name" value="TilS_N"/>
    <property type="match status" value="1"/>
</dbReference>
<feature type="domain" description="Lysidine-tRNA(Ile) synthetase C-terminal" evidence="9">
    <location>
        <begin position="352"/>
        <end position="424"/>
    </location>
</feature>
<evidence type="ECO:0000259" key="9">
    <source>
        <dbReference type="SMART" id="SM00977"/>
    </source>
</evidence>
<evidence type="ECO:0000256" key="1">
    <source>
        <dbReference type="ARBA" id="ARBA00004496"/>
    </source>
</evidence>
<keyword evidence="3 8" id="KW-0436">Ligase</keyword>
<dbReference type="PANTHER" id="PTHR43033:SF1">
    <property type="entry name" value="TRNA(ILE)-LYSIDINE SYNTHASE-RELATED"/>
    <property type="match status" value="1"/>
</dbReference>
<evidence type="ECO:0000256" key="6">
    <source>
        <dbReference type="ARBA" id="ARBA00022840"/>
    </source>
</evidence>
<evidence type="ECO:0000313" key="10">
    <source>
        <dbReference type="EMBL" id="MBK1714420.1"/>
    </source>
</evidence>
<dbReference type="SUPFAM" id="SSF82829">
    <property type="entry name" value="MesJ substrate recognition domain-like"/>
    <property type="match status" value="1"/>
</dbReference>
<reference evidence="10" key="2">
    <citation type="journal article" date="2020" name="Microorganisms">
        <title>Osmotic Adaptation and Compatible Solute Biosynthesis of Phototrophic Bacteria as Revealed from Genome Analyses.</title>
        <authorList>
            <person name="Imhoff J.F."/>
            <person name="Rahn T."/>
            <person name="Kunzel S."/>
            <person name="Keller A."/>
            <person name="Neulinger S.C."/>
        </authorList>
    </citation>
    <scope>NUCLEOTIDE SEQUENCE</scope>
    <source>
        <strain evidence="10">IM 151</strain>
    </source>
</reference>
<evidence type="ECO:0000313" key="11">
    <source>
        <dbReference type="Proteomes" id="UP001041814"/>
    </source>
</evidence>